<feature type="signal peptide" evidence="3">
    <location>
        <begin position="1"/>
        <end position="19"/>
    </location>
</feature>
<keyword evidence="3" id="KW-0732">Signal</keyword>
<dbReference type="PANTHER" id="PTHR24260">
    <property type="match status" value="1"/>
</dbReference>
<dbReference type="InterPro" id="IPR033116">
    <property type="entry name" value="TRYPSIN_SER"/>
</dbReference>
<dbReference type="InterPro" id="IPR009003">
    <property type="entry name" value="Peptidase_S1_PA"/>
</dbReference>
<evidence type="ECO:0000259" key="4">
    <source>
        <dbReference type="PROSITE" id="PS50240"/>
    </source>
</evidence>
<sequence length="411" mass="46212">MNHLLQIISILSISSTLLCYRDGNEVIYDYLNLPEGSRCKWNGLNGVCASPYHCRTTMEDIRDERYPPVCSVQGVKVFICCTDCELGDITDSFRLDAGTPVWYYKTGEKARDHCLDYVALETKTPYRCYFVYDQYNTSYNITRNCFDVVHDDTPSGSSSGGVGGVPSNRDQFRHMALLGYGDNIDSAQWICGGSLISNKFILTAGHCTASALLGPVRYAALGILKRSDPLELWQRYLVKRIIPYPLYKPPSKYHDIALLESDTEVAYNKHVFPACLQFLANPRGDRWNLLAIATGWGALGHKRELADVMQAVYLDRYEAHECSQLYPKHRHLRHGYNHTTQMCYGNREIVRDTCEGDSGGPLQVGSLVAKCVYSIIGVTSTGKACGFTSNSGVYTRVIHYLPWIESIVWPD</sequence>
<feature type="domain" description="Peptidase S1" evidence="4">
    <location>
        <begin position="161"/>
        <end position="409"/>
    </location>
</feature>
<dbReference type="GeneID" id="113494586"/>
<accession>A0A7E5VKG8</accession>
<dbReference type="InterPro" id="IPR018114">
    <property type="entry name" value="TRYPSIN_HIS"/>
</dbReference>
<keyword evidence="5" id="KW-1185">Reference proteome</keyword>
<evidence type="ECO:0000256" key="1">
    <source>
        <dbReference type="ARBA" id="ARBA00023157"/>
    </source>
</evidence>
<evidence type="ECO:0000256" key="2">
    <source>
        <dbReference type="RuleBase" id="RU363034"/>
    </source>
</evidence>
<evidence type="ECO:0000313" key="5">
    <source>
        <dbReference type="Proteomes" id="UP000322000"/>
    </source>
</evidence>
<dbReference type="InterPro" id="IPR051333">
    <property type="entry name" value="CLIP_Serine_Protease"/>
</dbReference>
<name>A0A7E5VKG8_TRINI</name>
<organism evidence="5 6">
    <name type="scientific">Trichoplusia ni</name>
    <name type="common">Cabbage looper</name>
    <dbReference type="NCBI Taxonomy" id="7111"/>
    <lineage>
        <taxon>Eukaryota</taxon>
        <taxon>Metazoa</taxon>
        <taxon>Ecdysozoa</taxon>
        <taxon>Arthropoda</taxon>
        <taxon>Hexapoda</taxon>
        <taxon>Insecta</taxon>
        <taxon>Pterygota</taxon>
        <taxon>Neoptera</taxon>
        <taxon>Endopterygota</taxon>
        <taxon>Lepidoptera</taxon>
        <taxon>Glossata</taxon>
        <taxon>Ditrysia</taxon>
        <taxon>Noctuoidea</taxon>
        <taxon>Noctuidae</taxon>
        <taxon>Plusiinae</taxon>
        <taxon>Trichoplusia</taxon>
    </lineage>
</organism>
<dbReference type="Gene3D" id="2.40.10.10">
    <property type="entry name" value="Trypsin-like serine proteases"/>
    <property type="match status" value="1"/>
</dbReference>
<keyword evidence="2" id="KW-0645">Protease</keyword>
<gene>
    <name evidence="6" type="primary">LOC113494586</name>
</gene>
<dbReference type="RefSeq" id="XP_026728797.1">
    <property type="nucleotide sequence ID" value="XM_026872996.1"/>
</dbReference>
<keyword evidence="2" id="KW-0378">Hydrolase</keyword>
<reference evidence="6" key="1">
    <citation type="submission" date="2025-08" db="UniProtKB">
        <authorList>
            <consortium name="RefSeq"/>
        </authorList>
    </citation>
    <scope>IDENTIFICATION</scope>
</reference>
<dbReference type="PRINTS" id="PR00722">
    <property type="entry name" value="CHYMOTRYPSIN"/>
</dbReference>
<dbReference type="SUPFAM" id="SSF50494">
    <property type="entry name" value="Trypsin-like serine proteases"/>
    <property type="match status" value="1"/>
</dbReference>
<keyword evidence="2" id="KW-0720">Serine protease</keyword>
<evidence type="ECO:0000256" key="3">
    <source>
        <dbReference type="SAM" id="SignalP"/>
    </source>
</evidence>
<keyword evidence="1" id="KW-1015">Disulfide bond</keyword>
<dbReference type="PANTHER" id="PTHR24260:SF147">
    <property type="entry name" value="EG:BACR7A4.3 PROTEIN-RELATED"/>
    <property type="match status" value="1"/>
</dbReference>
<dbReference type="Proteomes" id="UP000322000">
    <property type="component" value="Chromosome 5"/>
</dbReference>
<dbReference type="Pfam" id="PF00089">
    <property type="entry name" value="Trypsin"/>
    <property type="match status" value="1"/>
</dbReference>
<proteinExistence type="predicted"/>
<feature type="chain" id="PRO_5028870946" evidence="3">
    <location>
        <begin position="20"/>
        <end position="411"/>
    </location>
</feature>
<dbReference type="AlphaFoldDB" id="A0A7E5VKG8"/>
<evidence type="ECO:0000313" key="6">
    <source>
        <dbReference type="RefSeq" id="XP_026728797.1"/>
    </source>
</evidence>
<dbReference type="GO" id="GO:0006508">
    <property type="term" value="P:proteolysis"/>
    <property type="evidence" value="ECO:0007669"/>
    <property type="project" value="UniProtKB-KW"/>
</dbReference>
<dbReference type="FunCoup" id="A0A7E5VKG8">
    <property type="interactions" value="7"/>
</dbReference>
<dbReference type="PROSITE" id="PS00135">
    <property type="entry name" value="TRYPSIN_SER"/>
    <property type="match status" value="1"/>
</dbReference>
<dbReference type="PROSITE" id="PS50240">
    <property type="entry name" value="TRYPSIN_DOM"/>
    <property type="match status" value="1"/>
</dbReference>
<dbReference type="OrthoDB" id="7199344at2759"/>
<dbReference type="InterPro" id="IPR001314">
    <property type="entry name" value="Peptidase_S1A"/>
</dbReference>
<dbReference type="InParanoid" id="A0A7E5VKG8"/>
<dbReference type="SMART" id="SM00020">
    <property type="entry name" value="Tryp_SPc"/>
    <property type="match status" value="1"/>
</dbReference>
<dbReference type="CDD" id="cd00190">
    <property type="entry name" value="Tryp_SPc"/>
    <property type="match status" value="1"/>
</dbReference>
<dbReference type="PROSITE" id="PS00134">
    <property type="entry name" value="TRYPSIN_HIS"/>
    <property type="match status" value="1"/>
</dbReference>
<dbReference type="InterPro" id="IPR043504">
    <property type="entry name" value="Peptidase_S1_PA_chymotrypsin"/>
</dbReference>
<protein>
    <submittedName>
        <fullName evidence="6">Serine protease snake-like isoform X1</fullName>
    </submittedName>
</protein>
<dbReference type="InterPro" id="IPR001254">
    <property type="entry name" value="Trypsin_dom"/>
</dbReference>
<dbReference type="KEGG" id="tnl:113494586"/>
<dbReference type="GO" id="GO:0004252">
    <property type="term" value="F:serine-type endopeptidase activity"/>
    <property type="evidence" value="ECO:0007669"/>
    <property type="project" value="InterPro"/>
</dbReference>